<dbReference type="Proteomes" id="UP001301731">
    <property type="component" value="Chromosome"/>
</dbReference>
<keyword evidence="5 8" id="KW-1133">Transmembrane helix</keyword>
<keyword evidence="6 8" id="KW-0472">Membrane</keyword>
<dbReference type="PANTHER" id="PTHR30576">
    <property type="entry name" value="COLANIC BIOSYNTHESIS UDP-GLUCOSE LIPID CARRIER TRANSFERASE"/>
    <property type="match status" value="1"/>
</dbReference>
<dbReference type="Pfam" id="PF02397">
    <property type="entry name" value="Bac_transf"/>
    <property type="match status" value="1"/>
</dbReference>
<comment type="subcellular location">
    <subcellularLocation>
        <location evidence="1">Membrane</location>
        <topology evidence="1">Multi-pass membrane protein</topology>
    </subcellularLocation>
</comment>
<comment type="similarity">
    <text evidence="2">Belongs to the bacterial sugar transferase family.</text>
</comment>
<evidence type="ECO:0000256" key="4">
    <source>
        <dbReference type="ARBA" id="ARBA00022692"/>
    </source>
</evidence>
<dbReference type="PANTHER" id="PTHR30576:SF10">
    <property type="entry name" value="SLL5057 PROTEIN"/>
    <property type="match status" value="1"/>
</dbReference>
<gene>
    <name evidence="10" type="ORF">R2D22_05225</name>
</gene>
<proteinExistence type="inferred from homology"/>
<dbReference type="InterPro" id="IPR003362">
    <property type="entry name" value="Bact_transf"/>
</dbReference>
<evidence type="ECO:0000256" key="7">
    <source>
        <dbReference type="SAM" id="MobiDB-lite"/>
    </source>
</evidence>
<dbReference type="EMBL" id="CP137573">
    <property type="protein sequence ID" value="WOX20828.1"/>
    <property type="molecule type" value="Genomic_DNA"/>
</dbReference>
<accession>A0ABZ0LMW8</accession>
<keyword evidence="4 8" id="KW-0812">Transmembrane</keyword>
<feature type="compositionally biased region" description="Low complexity" evidence="7">
    <location>
        <begin position="7"/>
        <end position="21"/>
    </location>
</feature>
<evidence type="ECO:0000256" key="8">
    <source>
        <dbReference type="SAM" id="Phobius"/>
    </source>
</evidence>
<reference evidence="10 11" key="1">
    <citation type="submission" date="2023-10" db="EMBL/GenBank/DDBJ databases">
        <title>The genome sequence of Streptomyces sp. HUAS YS2.</title>
        <authorList>
            <person name="Mo P."/>
        </authorList>
    </citation>
    <scope>NUCLEOTIDE SEQUENCE [LARGE SCALE GENOMIC DNA]</scope>
    <source>
        <strain evidence="10 11">HUAS YS2</strain>
    </source>
</reference>
<evidence type="ECO:0000259" key="9">
    <source>
        <dbReference type="Pfam" id="PF02397"/>
    </source>
</evidence>
<protein>
    <submittedName>
        <fullName evidence="10">Sugar transferase</fullName>
        <ecNumber evidence="10">2.7.8.-</ecNumber>
    </submittedName>
</protein>
<dbReference type="NCBIfam" id="TIGR03025">
    <property type="entry name" value="EPS_sugtrans"/>
    <property type="match status" value="1"/>
</dbReference>
<evidence type="ECO:0000313" key="11">
    <source>
        <dbReference type="Proteomes" id="UP001301731"/>
    </source>
</evidence>
<feature type="domain" description="Bacterial sugar transferase" evidence="9">
    <location>
        <begin position="299"/>
        <end position="486"/>
    </location>
</feature>
<dbReference type="InterPro" id="IPR017475">
    <property type="entry name" value="EPS_sugar_tfrase"/>
</dbReference>
<evidence type="ECO:0000256" key="6">
    <source>
        <dbReference type="ARBA" id="ARBA00023136"/>
    </source>
</evidence>
<feature type="transmembrane region" description="Helical" evidence="8">
    <location>
        <begin position="305"/>
        <end position="325"/>
    </location>
</feature>
<sequence length="492" mass="53609">MWHARTAETTAGGRTGSRTWTVHPHPRGKTEWYLPFALTTDVAGVALPTALLLHTDHQPYATVWAAAAAAAWVSVRALRHRYAARALGESRGSLPVLHDWLILIGVLAVLRAAADLHHPPLLCLAALLPAPVLTLICRKLTWHHLVAARREAQVVTRVLVLGEPTAAGDVAEHLSGRTDHPYVVVGVVAIGEGPAPTGAPVTARLGLSAPQDVDGDAREVLAAARQLRADFVLVAPGTRMTGPRLRRLAWGLHDSGTELALAPGLVECAVKRIETVSAAGMALLRVVPPVRNGVQQALKSVMDRAGAALGLLVLSPLFLGIGAAVRLTSPGPVFYRQVRIGQDQAPFMMWKFRTMFLDADARKEELTQSNEHDGLMFKMRRDPRVTRVGRLLRRTSMDELPQLINVLCGAMSLVGPRPPLPEEVARYDDVELRRLSVRPGMTGLWQISGRSDLSWDETVELDLHYVDNWSFTSDIDVMARTFRAVVDGRGAY</sequence>
<evidence type="ECO:0000313" key="10">
    <source>
        <dbReference type="EMBL" id="WOX20828.1"/>
    </source>
</evidence>
<name>A0ABZ0LMW8_9ACTN</name>
<dbReference type="GO" id="GO:0016740">
    <property type="term" value="F:transferase activity"/>
    <property type="evidence" value="ECO:0007669"/>
    <property type="project" value="UniProtKB-KW"/>
</dbReference>
<evidence type="ECO:0000256" key="3">
    <source>
        <dbReference type="ARBA" id="ARBA00022679"/>
    </source>
</evidence>
<keyword evidence="3 10" id="KW-0808">Transferase</keyword>
<feature type="region of interest" description="Disordered" evidence="7">
    <location>
        <begin position="1"/>
        <end position="23"/>
    </location>
</feature>
<evidence type="ECO:0000256" key="5">
    <source>
        <dbReference type="ARBA" id="ARBA00022989"/>
    </source>
</evidence>
<evidence type="ECO:0000256" key="1">
    <source>
        <dbReference type="ARBA" id="ARBA00004141"/>
    </source>
</evidence>
<dbReference type="RefSeq" id="WP_318101556.1">
    <property type="nucleotide sequence ID" value="NZ_CP137573.1"/>
</dbReference>
<dbReference type="EC" id="2.7.8.-" evidence="10"/>
<organism evidence="10 11">
    <name type="scientific">Streptomyces solicathayae</name>
    <dbReference type="NCBI Taxonomy" id="3081768"/>
    <lineage>
        <taxon>Bacteria</taxon>
        <taxon>Bacillati</taxon>
        <taxon>Actinomycetota</taxon>
        <taxon>Actinomycetes</taxon>
        <taxon>Kitasatosporales</taxon>
        <taxon>Streptomycetaceae</taxon>
        <taxon>Streptomyces</taxon>
    </lineage>
</organism>
<keyword evidence="11" id="KW-1185">Reference proteome</keyword>
<evidence type="ECO:0000256" key="2">
    <source>
        <dbReference type="ARBA" id="ARBA00006464"/>
    </source>
</evidence>